<dbReference type="PIRSF" id="PIRSF005622">
    <property type="entry name" value="Hydrgn_mat_hypD"/>
    <property type="match status" value="1"/>
</dbReference>
<accession>A0ABW1NP47</accession>
<comment type="caution">
    <text evidence="4">The sequence shown here is derived from an EMBL/GenBank/DDBJ whole genome shotgun (WGS) entry which is preliminary data.</text>
</comment>
<sequence length="375" mass="40924">MRFVDEYRDAGTARALASRIAALCEPGRRYKFMEVCGGHTHTIYKHGLEDHLPGAVTLVHGPGCPVCVIPMGRVDDAIHIAGRPDVIMTSFGDMTRVPGGRGSFQDAAARGADIRVVYSPLDALKIARDNPARRVVFMAIGFETTAPSTAMTLLRAEAEGIANFSVFCNHVTIIPAIKAILESPDLRLDGFIGPGHVSTVIGCSPYEFIAREYGRPLVVAGFEPLDVLQAVHANLEQLAEGRCEVENQYSRVVPWDGNAKALAVINEVMELRPHFEWRGLGFISHSALRIRDRYAAFDAERIFEIPGGRVADPKACQCGEVLKGVLKPWECKVFGTACTPETPIGTCMVSSEGACAAYYNFGRFSRDRVREATRA</sequence>
<evidence type="ECO:0000313" key="4">
    <source>
        <dbReference type="EMBL" id="MFC6084292.1"/>
    </source>
</evidence>
<dbReference type="EMBL" id="JBHSRF010000040">
    <property type="protein sequence ID" value="MFC6084292.1"/>
    <property type="molecule type" value="Genomic_DNA"/>
</dbReference>
<keyword evidence="5" id="KW-1185">Reference proteome</keyword>
<dbReference type="RefSeq" id="WP_380757188.1">
    <property type="nucleotide sequence ID" value="NZ_JBHSRF010000040.1"/>
</dbReference>
<dbReference type="Gene3D" id="6.10.20.100">
    <property type="match status" value="1"/>
</dbReference>
<dbReference type="InterPro" id="IPR042244">
    <property type="entry name" value="HypD_2_sf"/>
</dbReference>
<proteinExistence type="inferred from homology"/>
<protein>
    <submittedName>
        <fullName evidence="4">Hydrogenase formation protein HypD</fullName>
    </submittedName>
</protein>
<gene>
    <name evidence="4" type="primary">hypD</name>
    <name evidence="4" type="ORF">ACFP1K_24250</name>
</gene>
<organism evidence="4 5">
    <name type="scientific">Sphaerisporangium aureirubrum</name>
    <dbReference type="NCBI Taxonomy" id="1544736"/>
    <lineage>
        <taxon>Bacteria</taxon>
        <taxon>Bacillati</taxon>
        <taxon>Actinomycetota</taxon>
        <taxon>Actinomycetes</taxon>
        <taxon>Streptosporangiales</taxon>
        <taxon>Streptosporangiaceae</taxon>
        <taxon>Sphaerisporangium</taxon>
    </lineage>
</organism>
<name>A0ABW1NP47_9ACTN</name>
<evidence type="ECO:0000256" key="1">
    <source>
        <dbReference type="ARBA" id="ARBA00007888"/>
    </source>
</evidence>
<comment type="similarity">
    <text evidence="1">Belongs to the HypD family.</text>
</comment>
<keyword evidence="3" id="KW-0408">Iron</keyword>
<dbReference type="Gene3D" id="3.40.50.11750">
    <property type="entry name" value="HypD, alpha/beta domain 1"/>
    <property type="match status" value="2"/>
</dbReference>
<keyword evidence="2" id="KW-0479">Metal-binding</keyword>
<dbReference type="PANTHER" id="PTHR30149:SF0">
    <property type="entry name" value="HYDROGENASE MATURATION FACTOR HYPD"/>
    <property type="match status" value="1"/>
</dbReference>
<evidence type="ECO:0000256" key="2">
    <source>
        <dbReference type="ARBA" id="ARBA00022723"/>
    </source>
</evidence>
<dbReference type="Proteomes" id="UP001596137">
    <property type="component" value="Unassembled WGS sequence"/>
</dbReference>
<evidence type="ECO:0000313" key="5">
    <source>
        <dbReference type="Proteomes" id="UP001596137"/>
    </source>
</evidence>
<evidence type="ECO:0000256" key="3">
    <source>
        <dbReference type="ARBA" id="ARBA00023004"/>
    </source>
</evidence>
<reference evidence="5" key="1">
    <citation type="journal article" date="2019" name="Int. J. Syst. Evol. Microbiol.">
        <title>The Global Catalogue of Microorganisms (GCM) 10K type strain sequencing project: providing services to taxonomists for standard genome sequencing and annotation.</title>
        <authorList>
            <consortium name="The Broad Institute Genomics Platform"/>
            <consortium name="The Broad Institute Genome Sequencing Center for Infectious Disease"/>
            <person name="Wu L."/>
            <person name="Ma J."/>
        </authorList>
    </citation>
    <scope>NUCLEOTIDE SEQUENCE [LARGE SCALE GENOMIC DNA]</scope>
    <source>
        <strain evidence="5">JCM 30346</strain>
    </source>
</reference>
<dbReference type="Pfam" id="PF01924">
    <property type="entry name" value="HypD"/>
    <property type="match status" value="1"/>
</dbReference>
<dbReference type="PANTHER" id="PTHR30149">
    <property type="entry name" value="HYDROGENASE PROTEIN ASSEMBLY PROTEIN HYPD"/>
    <property type="match status" value="1"/>
</dbReference>
<dbReference type="NCBIfam" id="TIGR00075">
    <property type="entry name" value="hypD"/>
    <property type="match status" value="1"/>
</dbReference>
<dbReference type="InterPro" id="IPR002780">
    <property type="entry name" value="Hyd_form_HypD"/>
</dbReference>
<dbReference type="InterPro" id="IPR042243">
    <property type="entry name" value="HypD_1"/>
</dbReference>